<proteinExistence type="predicted"/>
<comment type="caution">
    <text evidence="1">The sequence shown here is derived from an EMBL/GenBank/DDBJ whole genome shotgun (WGS) entry which is preliminary data.</text>
</comment>
<gene>
    <name evidence="1" type="ORF">IFR04_010434</name>
</gene>
<accession>A0A8H7W3M4</accession>
<evidence type="ECO:0000313" key="2">
    <source>
        <dbReference type="Proteomes" id="UP000664132"/>
    </source>
</evidence>
<organism evidence="1 2">
    <name type="scientific">Cadophora malorum</name>
    <dbReference type="NCBI Taxonomy" id="108018"/>
    <lineage>
        <taxon>Eukaryota</taxon>
        <taxon>Fungi</taxon>
        <taxon>Dikarya</taxon>
        <taxon>Ascomycota</taxon>
        <taxon>Pezizomycotina</taxon>
        <taxon>Leotiomycetes</taxon>
        <taxon>Helotiales</taxon>
        <taxon>Ploettnerulaceae</taxon>
        <taxon>Cadophora</taxon>
    </lineage>
</organism>
<dbReference type="SUPFAM" id="SSF54001">
    <property type="entry name" value="Cysteine proteinases"/>
    <property type="match status" value="1"/>
</dbReference>
<dbReference type="EMBL" id="JAFJYH010000186">
    <property type="protein sequence ID" value="KAG4416456.1"/>
    <property type="molecule type" value="Genomic_DNA"/>
</dbReference>
<protein>
    <submittedName>
        <fullName evidence="1">Uncharacterized protein</fullName>
    </submittedName>
</protein>
<reference evidence="1" key="1">
    <citation type="submission" date="2021-02" db="EMBL/GenBank/DDBJ databases">
        <title>Genome sequence Cadophora malorum strain M34.</title>
        <authorList>
            <person name="Stefanovic E."/>
            <person name="Vu D."/>
            <person name="Scully C."/>
            <person name="Dijksterhuis J."/>
            <person name="Roader J."/>
            <person name="Houbraken J."/>
        </authorList>
    </citation>
    <scope>NUCLEOTIDE SEQUENCE</scope>
    <source>
        <strain evidence="1">M34</strain>
    </source>
</reference>
<sequence length="249" mass="27478">MLDSQESLKSYDWFHNQGLCQQQQDIANCGVFTIHNIDCIAKGYEPLAFECAPEMLREKYATAISEEEKQVHRQVFSEMLSRYRKENWDTITRGRASYAATLAILDPLAHIAEDPFQSLPDLSGVTSSPVARFRLFDTTLVPTTKKRQRADQDMSALVMEDNRLVTGDVEGSSSRPVKKLKALGMNDGGLGNHSDYYIATAVYPGMPATQIDLEAVNGASSGGDGDDGSYFRFGDNRDVLTEGSASDTK</sequence>
<dbReference type="InterPro" id="IPR038765">
    <property type="entry name" value="Papain-like_cys_pep_sf"/>
</dbReference>
<keyword evidence="2" id="KW-1185">Reference proteome</keyword>
<dbReference type="Proteomes" id="UP000664132">
    <property type="component" value="Unassembled WGS sequence"/>
</dbReference>
<evidence type="ECO:0000313" key="1">
    <source>
        <dbReference type="EMBL" id="KAG4416456.1"/>
    </source>
</evidence>
<dbReference type="Gene3D" id="3.40.395.10">
    <property type="entry name" value="Adenoviral Proteinase, Chain A"/>
    <property type="match status" value="1"/>
</dbReference>
<dbReference type="AlphaFoldDB" id="A0A8H7W3M4"/>
<name>A0A8H7W3M4_9HELO</name>